<feature type="domain" description="RDD" evidence="7">
    <location>
        <begin position="12"/>
        <end position="139"/>
    </location>
</feature>
<evidence type="ECO:0000313" key="8">
    <source>
        <dbReference type="EMBL" id="MDN3620173.1"/>
    </source>
</evidence>
<evidence type="ECO:0000256" key="1">
    <source>
        <dbReference type="ARBA" id="ARBA00004651"/>
    </source>
</evidence>
<evidence type="ECO:0000256" key="4">
    <source>
        <dbReference type="ARBA" id="ARBA00022989"/>
    </source>
</evidence>
<dbReference type="Proteomes" id="UP001228636">
    <property type="component" value="Unassembled WGS sequence"/>
</dbReference>
<feature type="transmembrane region" description="Helical" evidence="6">
    <location>
        <begin position="59"/>
        <end position="79"/>
    </location>
</feature>
<sequence>MNEIQTHGYKLASKGKRLIATIIEGLIFGVLFLVIYLIMGKSVSEFWADFESDFQFLDIVYSLVTGIIIGAIFYPIFIGNLGHRIYNLKVISEETGEDYNKPEKGAIREGLKHVLGYLLIPSIWILWDKKNQNLYDKITKTLVVEKKTNE</sequence>
<comment type="subcellular location">
    <subcellularLocation>
        <location evidence="1">Cell membrane</location>
        <topology evidence="1">Multi-pass membrane protein</topology>
    </subcellularLocation>
</comment>
<dbReference type="Pfam" id="PF06271">
    <property type="entry name" value="RDD"/>
    <property type="match status" value="1"/>
</dbReference>
<reference evidence="8 9" key="1">
    <citation type="journal article" date="2014" name="Int. J. Syst. Evol. Microbiol.">
        <title>Complete genome sequence of Corynebacterium casei LMG S-19264T (=DSM 44701T), isolated from a smear-ripened cheese.</title>
        <authorList>
            <consortium name="US DOE Joint Genome Institute (JGI-PGF)"/>
            <person name="Walter F."/>
            <person name="Albersmeier A."/>
            <person name="Kalinowski J."/>
            <person name="Ruckert C."/>
        </authorList>
    </citation>
    <scope>NUCLEOTIDE SEQUENCE [LARGE SCALE GENOMIC DNA]</scope>
    <source>
        <strain evidence="8 9">CECT 8670</strain>
    </source>
</reference>
<gene>
    <name evidence="8" type="ORF">QWY81_11975</name>
</gene>
<keyword evidence="5 6" id="KW-0472">Membrane</keyword>
<dbReference type="InterPro" id="IPR051791">
    <property type="entry name" value="Pra-immunoreactive"/>
</dbReference>
<evidence type="ECO:0000256" key="2">
    <source>
        <dbReference type="ARBA" id="ARBA00022475"/>
    </source>
</evidence>
<accession>A0AAJ1VGV7</accession>
<evidence type="ECO:0000256" key="6">
    <source>
        <dbReference type="SAM" id="Phobius"/>
    </source>
</evidence>
<evidence type="ECO:0000256" key="3">
    <source>
        <dbReference type="ARBA" id="ARBA00022692"/>
    </source>
</evidence>
<evidence type="ECO:0000256" key="5">
    <source>
        <dbReference type="ARBA" id="ARBA00023136"/>
    </source>
</evidence>
<protein>
    <submittedName>
        <fullName evidence="8">RDD family protein</fullName>
    </submittedName>
</protein>
<evidence type="ECO:0000259" key="7">
    <source>
        <dbReference type="Pfam" id="PF06271"/>
    </source>
</evidence>
<name>A0AAJ1VGV7_9FLAO</name>
<proteinExistence type="predicted"/>
<dbReference type="GO" id="GO:0005886">
    <property type="term" value="C:plasma membrane"/>
    <property type="evidence" value="ECO:0007669"/>
    <property type="project" value="UniProtKB-SubCell"/>
</dbReference>
<keyword evidence="3 6" id="KW-0812">Transmembrane</keyword>
<dbReference type="PANTHER" id="PTHR36115">
    <property type="entry name" value="PROLINE-RICH ANTIGEN HOMOLOG-RELATED"/>
    <property type="match status" value="1"/>
</dbReference>
<keyword evidence="2" id="KW-1003">Cell membrane</keyword>
<dbReference type="InterPro" id="IPR010432">
    <property type="entry name" value="RDD"/>
</dbReference>
<organism evidence="8 9">
    <name type="scientific">Polaribacter sejongensis</name>
    <dbReference type="NCBI Taxonomy" id="985043"/>
    <lineage>
        <taxon>Bacteria</taxon>
        <taxon>Pseudomonadati</taxon>
        <taxon>Bacteroidota</taxon>
        <taxon>Flavobacteriia</taxon>
        <taxon>Flavobacteriales</taxon>
        <taxon>Flavobacteriaceae</taxon>
    </lineage>
</organism>
<evidence type="ECO:0000313" key="9">
    <source>
        <dbReference type="Proteomes" id="UP001228636"/>
    </source>
</evidence>
<dbReference type="RefSeq" id="WP_261973283.1">
    <property type="nucleotide sequence ID" value="NZ_CP103460.1"/>
</dbReference>
<feature type="transmembrane region" description="Helical" evidence="6">
    <location>
        <begin position="18"/>
        <end position="39"/>
    </location>
</feature>
<dbReference type="AlphaFoldDB" id="A0AAJ1VGV7"/>
<keyword evidence="4 6" id="KW-1133">Transmembrane helix</keyword>
<dbReference type="EMBL" id="JAUFQH010000010">
    <property type="protein sequence ID" value="MDN3620173.1"/>
    <property type="molecule type" value="Genomic_DNA"/>
</dbReference>
<comment type="caution">
    <text evidence="8">The sequence shown here is derived from an EMBL/GenBank/DDBJ whole genome shotgun (WGS) entry which is preliminary data.</text>
</comment>